<evidence type="ECO:0000256" key="14">
    <source>
        <dbReference type="SAM" id="Phobius"/>
    </source>
</evidence>
<keyword evidence="6" id="KW-0808">Transferase</keyword>
<dbReference type="SUPFAM" id="SSF103190">
    <property type="entry name" value="Sensory domain-like"/>
    <property type="match status" value="1"/>
</dbReference>
<keyword evidence="17" id="KW-1185">Reference proteome</keyword>
<dbReference type="InterPro" id="IPR003661">
    <property type="entry name" value="HisK_dim/P_dom"/>
</dbReference>
<dbReference type="OrthoDB" id="224978at2"/>
<feature type="compositionally biased region" description="Low complexity" evidence="13">
    <location>
        <begin position="11"/>
        <end position="26"/>
    </location>
</feature>
<keyword evidence="11 14" id="KW-1133">Transmembrane helix</keyword>
<keyword evidence="14" id="KW-0472">Membrane</keyword>
<dbReference type="SUPFAM" id="SSF55874">
    <property type="entry name" value="ATPase domain of HSP90 chaperone/DNA topoisomerase II/histidine kinase"/>
    <property type="match status" value="1"/>
</dbReference>
<keyword evidence="4" id="KW-1003">Cell membrane</keyword>
<keyword evidence="8" id="KW-0547">Nucleotide-binding</keyword>
<feature type="domain" description="Histidine kinase" evidence="15">
    <location>
        <begin position="262"/>
        <end position="468"/>
    </location>
</feature>
<dbReference type="GO" id="GO:0005886">
    <property type="term" value="C:plasma membrane"/>
    <property type="evidence" value="ECO:0007669"/>
    <property type="project" value="UniProtKB-SubCell"/>
</dbReference>
<dbReference type="SMART" id="SM00388">
    <property type="entry name" value="HisKA"/>
    <property type="match status" value="1"/>
</dbReference>
<organism evidence="16 17">
    <name type="scientific">Ramlibacter henchirensis</name>
    <dbReference type="NCBI Taxonomy" id="204072"/>
    <lineage>
        <taxon>Bacteria</taxon>
        <taxon>Pseudomonadati</taxon>
        <taxon>Pseudomonadota</taxon>
        <taxon>Betaproteobacteria</taxon>
        <taxon>Burkholderiales</taxon>
        <taxon>Comamonadaceae</taxon>
        <taxon>Ramlibacter</taxon>
    </lineage>
</organism>
<evidence type="ECO:0000313" key="16">
    <source>
        <dbReference type="EMBL" id="TFZ02528.1"/>
    </source>
</evidence>
<evidence type="ECO:0000313" key="17">
    <source>
        <dbReference type="Proteomes" id="UP000298180"/>
    </source>
</evidence>
<dbReference type="PROSITE" id="PS50109">
    <property type="entry name" value="HIS_KIN"/>
    <property type="match status" value="1"/>
</dbReference>
<dbReference type="InterPro" id="IPR036097">
    <property type="entry name" value="HisK_dim/P_sf"/>
</dbReference>
<evidence type="ECO:0000256" key="8">
    <source>
        <dbReference type="ARBA" id="ARBA00022741"/>
    </source>
</evidence>
<dbReference type="SUPFAM" id="SSF47384">
    <property type="entry name" value="Homodimeric domain of signal transducing histidine kinase"/>
    <property type="match status" value="1"/>
</dbReference>
<evidence type="ECO:0000256" key="13">
    <source>
        <dbReference type="SAM" id="MobiDB-lite"/>
    </source>
</evidence>
<dbReference type="CDD" id="cd00082">
    <property type="entry name" value="HisKA"/>
    <property type="match status" value="1"/>
</dbReference>
<feature type="transmembrane region" description="Helical" evidence="14">
    <location>
        <begin position="213"/>
        <end position="234"/>
    </location>
</feature>
<dbReference type="EC" id="2.7.13.3" evidence="3"/>
<protein>
    <recommendedName>
        <fullName evidence="3">histidine kinase</fullName>
        <ecNumber evidence="3">2.7.13.3</ecNumber>
    </recommendedName>
</protein>
<dbReference type="Pfam" id="PF02518">
    <property type="entry name" value="HATPase_c"/>
    <property type="match status" value="1"/>
</dbReference>
<dbReference type="GO" id="GO:0000155">
    <property type="term" value="F:phosphorelay sensor kinase activity"/>
    <property type="evidence" value="ECO:0007669"/>
    <property type="project" value="InterPro"/>
</dbReference>
<sequence length="468" mass="51317">MRLALRKRSIRSAGGRSRSARPGTRAQPMQNPFKLTRRFAILGLLLTVAVSVASSFFLSRFMVRNLLRQDATVSRDFVQSVVEVQQAWEYFSGRRAGDTNLGEFFSRIAAMPHVVRTNVFSTERTIVWSSDPALIGRRFDRNPELEAALGGRLEVSLDDQKSKPEHVALDGEHPKYVVENYLPVRRNGEVIGVVEMYKSSRALFDSIDEGLQLIWLSGLGGGIFLYGVLVWVVLRAERIIRAQQASLVQHETLAALGTMASAVAHGIRNPLASIRSSAELNLDNESAPVREASEDIVDEVDRLERWVRDLLAYAVPEAGEPENVRVSQVLHDSLNAFEGVFAKRDIRVSSDALQSAAVVRGDHALLTQVFNCLLTNAMEAMPQGGELQLKTAPVGAGRLRVSISDTGHGFSASDLQNAFVPRRSTKRTGLGVGLPLSKRILERFGGSIELVSRATGGATVNVDLPIAR</sequence>
<dbReference type="InterPro" id="IPR029151">
    <property type="entry name" value="Sensor-like_sf"/>
</dbReference>
<evidence type="ECO:0000256" key="9">
    <source>
        <dbReference type="ARBA" id="ARBA00022777"/>
    </source>
</evidence>
<evidence type="ECO:0000256" key="11">
    <source>
        <dbReference type="ARBA" id="ARBA00022989"/>
    </source>
</evidence>
<dbReference type="PANTHER" id="PTHR43065:SF10">
    <property type="entry name" value="PEROXIDE STRESS-ACTIVATED HISTIDINE KINASE MAK3"/>
    <property type="match status" value="1"/>
</dbReference>
<proteinExistence type="predicted"/>
<dbReference type="EMBL" id="SMLM01000002">
    <property type="protein sequence ID" value="TFZ02528.1"/>
    <property type="molecule type" value="Genomic_DNA"/>
</dbReference>
<evidence type="ECO:0000256" key="1">
    <source>
        <dbReference type="ARBA" id="ARBA00000085"/>
    </source>
</evidence>
<evidence type="ECO:0000256" key="12">
    <source>
        <dbReference type="ARBA" id="ARBA00023012"/>
    </source>
</evidence>
<evidence type="ECO:0000256" key="3">
    <source>
        <dbReference type="ARBA" id="ARBA00012438"/>
    </source>
</evidence>
<keyword evidence="12" id="KW-0902">Two-component regulatory system</keyword>
<dbReference type="InterPro" id="IPR004358">
    <property type="entry name" value="Sig_transdc_His_kin-like_C"/>
</dbReference>
<evidence type="ECO:0000256" key="10">
    <source>
        <dbReference type="ARBA" id="ARBA00022840"/>
    </source>
</evidence>
<keyword evidence="9" id="KW-0418">Kinase</keyword>
<name>A0A4Z0BW99_9BURK</name>
<keyword evidence="10" id="KW-0067">ATP-binding</keyword>
<evidence type="ECO:0000256" key="2">
    <source>
        <dbReference type="ARBA" id="ARBA00004651"/>
    </source>
</evidence>
<comment type="catalytic activity">
    <reaction evidence="1">
        <text>ATP + protein L-histidine = ADP + protein N-phospho-L-histidine.</text>
        <dbReference type="EC" id="2.7.13.3"/>
    </reaction>
</comment>
<gene>
    <name evidence="16" type="ORF">EZ313_14805</name>
</gene>
<evidence type="ECO:0000256" key="7">
    <source>
        <dbReference type="ARBA" id="ARBA00022692"/>
    </source>
</evidence>
<dbReference type="Gene3D" id="1.10.287.130">
    <property type="match status" value="1"/>
</dbReference>
<dbReference type="Proteomes" id="UP000298180">
    <property type="component" value="Unassembled WGS sequence"/>
</dbReference>
<dbReference type="AlphaFoldDB" id="A0A4Z0BW99"/>
<dbReference type="InterPro" id="IPR003594">
    <property type="entry name" value="HATPase_dom"/>
</dbReference>
<evidence type="ECO:0000256" key="4">
    <source>
        <dbReference type="ARBA" id="ARBA00022475"/>
    </source>
</evidence>
<evidence type="ECO:0000256" key="6">
    <source>
        <dbReference type="ARBA" id="ARBA00022679"/>
    </source>
</evidence>
<evidence type="ECO:0000259" key="15">
    <source>
        <dbReference type="PROSITE" id="PS50109"/>
    </source>
</evidence>
<dbReference type="InterPro" id="IPR036890">
    <property type="entry name" value="HATPase_C_sf"/>
</dbReference>
<comment type="subcellular location">
    <subcellularLocation>
        <location evidence="2">Cell membrane</location>
        <topology evidence="2">Multi-pass membrane protein</topology>
    </subcellularLocation>
</comment>
<feature type="region of interest" description="Disordered" evidence="13">
    <location>
        <begin position="1"/>
        <end position="29"/>
    </location>
</feature>
<keyword evidence="7 14" id="KW-0812">Transmembrane</keyword>
<accession>A0A4Z0BW99</accession>
<reference evidence="16 17" key="1">
    <citation type="submission" date="2019-03" db="EMBL/GenBank/DDBJ databases">
        <title>Ramlibacter henchirensis DSM 14656, whole genome shotgun sequence.</title>
        <authorList>
            <person name="Zhang X."/>
            <person name="Feng G."/>
            <person name="Zhu H."/>
        </authorList>
    </citation>
    <scope>NUCLEOTIDE SEQUENCE [LARGE SCALE GENOMIC DNA]</scope>
    <source>
        <strain evidence="16 17">DSM 14656</strain>
    </source>
</reference>
<comment type="caution">
    <text evidence="16">The sequence shown here is derived from an EMBL/GenBank/DDBJ whole genome shotgun (WGS) entry which is preliminary data.</text>
</comment>
<dbReference type="Gene3D" id="3.30.565.10">
    <property type="entry name" value="Histidine kinase-like ATPase, C-terminal domain"/>
    <property type="match status" value="1"/>
</dbReference>
<feature type="compositionally biased region" description="Basic residues" evidence="13">
    <location>
        <begin position="1"/>
        <end position="10"/>
    </location>
</feature>
<evidence type="ECO:0000256" key="5">
    <source>
        <dbReference type="ARBA" id="ARBA00022553"/>
    </source>
</evidence>
<dbReference type="PANTHER" id="PTHR43065">
    <property type="entry name" value="SENSOR HISTIDINE KINASE"/>
    <property type="match status" value="1"/>
</dbReference>
<keyword evidence="5" id="KW-0597">Phosphoprotein</keyword>
<dbReference type="PRINTS" id="PR00344">
    <property type="entry name" value="BCTRLSENSOR"/>
</dbReference>
<dbReference type="Pfam" id="PF00512">
    <property type="entry name" value="HisKA"/>
    <property type="match status" value="1"/>
</dbReference>
<dbReference type="GO" id="GO:0005524">
    <property type="term" value="F:ATP binding"/>
    <property type="evidence" value="ECO:0007669"/>
    <property type="project" value="UniProtKB-KW"/>
</dbReference>
<dbReference type="InterPro" id="IPR005467">
    <property type="entry name" value="His_kinase_dom"/>
</dbReference>
<dbReference type="SMART" id="SM00387">
    <property type="entry name" value="HATPase_c"/>
    <property type="match status" value="1"/>
</dbReference>